<dbReference type="Proteomes" id="UP000230069">
    <property type="component" value="Unassembled WGS sequence"/>
</dbReference>
<keyword evidence="3" id="KW-1185">Reference proteome</keyword>
<evidence type="ECO:0000313" key="2">
    <source>
        <dbReference type="EMBL" id="PIA65059.1"/>
    </source>
</evidence>
<protein>
    <submittedName>
        <fullName evidence="2">Uncharacterized protein</fullName>
    </submittedName>
</protein>
<keyword evidence="1" id="KW-0472">Membrane</keyword>
<dbReference type="EMBL" id="KZ305018">
    <property type="protein sequence ID" value="PIA65059.1"/>
    <property type="molecule type" value="Genomic_DNA"/>
</dbReference>
<accession>A0A2G5FAK6</accession>
<evidence type="ECO:0000313" key="3">
    <source>
        <dbReference type="Proteomes" id="UP000230069"/>
    </source>
</evidence>
<keyword evidence="1" id="KW-1133">Transmembrane helix</keyword>
<proteinExistence type="predicted"/>
<organism evidence="2 3">
    <name type="scientific">Aquilegia coerulea</name>
    <name type="common">Rocky mountain columbine</name>
    <dbReference type="NCBI Taxonomy" id="218851"/>
    <lineage>
        <taxon>Eukaryota</taxon>
        <taxon>Viridiplantae</taxon>
        <taxon>Streptophyta</taxon>
        <taxon>Embryophyta</taxon>
        <taxon>Tracheophyta</taxon>
        <taxon>Spermatophyta</taxon>
        <taxon>Magnoliopsida</taxon>
        <taxon>Ranunculales</taxon>
        <taxon>Ranunculaceae</taxon>
        <taxon>Thalictroideae</taxon>
        <taxon>Aquilegia</taxon>
    </lineage>
</organism>
<sequence length="82" mass="10032">MWKSWKTYIQLHQKLVEVWVKIFKREDNEKSKTEEMTLFKYLYDSSFWGGAIIRSILGHIVFIHPYTLVFYSFWLIIEDPIV</sequence>
<reference evidence="2 3" key="1">
    <citation type="submission" date="2017-09" db="EMBL/GenBank/DDBJ databases">
        <title>WGS assembly of Aquilegia coerulea Goldsmith.</title>
        <authorList>
            <person name="Hodges S."/>
            <person name="Kramer E."/>
            <person name="Nordborg M."/>
            <person name="Tomkins J."/>
            <person name="Borevitz J."/>
            <person name="Derieg N."/>
            <person name="Yan J."/>
            <person name="Mihaltcheva S."/>
            <person name="Hayes R.D."/>
            <person name="Rokhsar D."/>
        </authorList>
    </citation>
    <scope>NUCLEOTIDE SEQUENCE [LARGE SCALE GENOMIC DNA]</scope>
    <source>
        <strain evidence="3">cv. Goldsmith</strain>
    </source>
</reference>
<name>A0A2G5FAK6_AQUCA</name>
<keyword evidence="1" id="KW-0812">Transmembrane</keyword>
<dbReference type="AlphaFoldDB" id="A0A2G5FAK6"/>
<feature type="transmembrane region" description="Helical" evidence="1">
    <location>
        <begin position="56"/>
        <end position="77"/>
    </location>
</feature>
<evidence type="ECO:0000256" key="1">
    <source>
        <dbReference type="SAM" id="Phobius"/>
    </source>
</evidence>
<gene>
    <name evidence="2" type="ORF">AQUCO_00100501v1</name>
</gene>
<dbReference type="InParanoid" id="A0A2G5FAK6"/>